<dbReference type="PANTHER" id="PTHR11229:SF8">
    <property type="entry name" value="LARGE RIBOSOMAL SUBUNIT PROTEIN UL3M"/>
    <property type="match status" value="1"/>
</dbReference>
<evidence type="ECO:0000256" key="3">
    <source>
        <dbReference type="ARBA" id="ARBA00023274"/>
    </source>
</evidence>
<sequence length="385" mass="43296">MAATTMVRAKLTSFNILSNHSWCALLIRNPNVCRSLSLCSRYFSSEKNNSYTGKITESSTAAPFAPRNLFEVFASNENLLTEGKEDLNILSREDLELELKRQGRRQRNKRIKVDPSKVAWTSGSKRVGAIGIKLGMSALWLKDGRRVPVTLVQIKECEVIQARTSKSLGGSDPQTELQVGAVNDHELHKVSKAQYGHFKRFGVQPKKKVFSFPVTRNALLKPGTPIYAAHFYPGQFVKVQGVTKDHGFQGVMKRWGMKGQPQSHGQSKTHRKMGASGGGQDPGRIWPGKRMAGHMGLNNCTLFAVKIHRINTKYNVLYIQGQCPGPKGGFLKICDAWKQHKTPPPFPTYFPDDENPIKEDLYAENIQPFHEDSIFFEEKKVRRGR</sequence>
<dbReference type="RefSeq" id="XP_020897140.1">
    <property type="nucleotide sequence ID" value="XM_021041481.1"/>
</dbReference>
<evidence type="ECO:0000256" key="2">
    <source>
        <dbReference type="ARBA" id="ARBA00022980"/>
    </source>
</evidence>
<dbReference type="OMA" id="GPMWRVT"/>
<evidence type="ECO:0000313" key="7">
    <source>
        <dbReference type="EnsemblMetazoa" id="XP_020897140.1"/>
    </source>
</evidence>
<organism evidence="7 8">
    <name type="scientific">Exaiptasia diaphana</name>
    <name type="common">Tropical sea anemone</name>
    <name type="synonym">Aiptasia pulchella</name>
    <dbReference type="NCBI Taxonomy" id="2652724"/>
    <lineage>
        <taxon>Eukaryota</taxon>
        <taxon>Metazoa</taxon>
        <taxon>Cnidaria</taxon>
        <taxon>Anthozoa</taxon>
        <taxon>Hexacorallia</taxon>
        <taxon>Actiniaria</taxon>
        <taxon>Aiptasiidae</taxon>
        <taxon>Exaiptasia</taxon>
    </lineage>
</organism>
<dbReference type="NCBIfam" id="TIGR03625">
    <property type="entry name" value="L3_bact"/>
    <property type="match status" value="1"/>
</dbReference>
<accession>A0A913X0S8</accession>
<comment type="similarity">
    <text evidence="1">Belongs to the universal ribosomal protein uL3 family.</text>
</comment>
<dbReference type="PANTHER" id="PTHR11229">
    <property type="entry name" value="50S RIBOSOMAL PROTEIN L3"/>
    <property type="match status" value="1"/>
</dbReference>
<evidence type="ECO:0000256" key="6">
    <source>
        <dbReference type="SAM" id="MobiDB-lite"/>
    </source>
</evidence>
<dbReference type="KEGG" id="epa:110236004"/>
<dbReference type="EnsemblMetazoa" id="XM_021041481.1">
    <property type="protein sequence ID" value="XP_020897140.1"/>
    <property type="gene ID" value="LOC110236004"/>
</dbReference>
<proteinExistence type="inferred from homology"/>
<evidence type="ECO:0000256" key="4">
    <source>
        <dbReference type="ARBA" id="ARBA00035209"/>
    </source>
</evidence>
<evidence type="ECO:0000313" key="8">
    <source>
        <dbReference type="Proteomes" id="UP000887567"/>
    </source>
</evidence>
<dbReference type="FunFam" id="2.40.30.10:FF:000049">
    <property type="entry name" value="39S ribosomal protein L3, mitochondrial"/>
    <property type="match status" value="1"/>
</dbReference>
<dbReference type="OrthoDB" id="274683at2759"/>
<name>A0A913X0S8_EXADI</name>
<dbReference type="InterPro" id="IPR019927">
    <property type="entry name" value="Ribosomal_uL3_bac/org-type"/>
</dbReference>
<keyword evidence="2" id="KW-0689">Ribosomal protein</keyword>
<keyword evidence="3" id="KW-0687">Ribonucleoprotein</keyword>
<dbReference type="GO" id="GO:0006412">
    <property type="term" value="P:translation"/>
    <property type="evidence" value="ECO:0007669"/>
    <property type="project" value="InterPro"/>
</dbReference>
<evidence type="ECO:0000256" key="5">
    <source>
        <dbReference type="ARBA" id="ARBA00035396"/>
    </source>
</evidence>
<feature type="region of interest" description="Disordered" evidence="6">
    <location>
        <begin position="256"/>
        <end position="282"/>
    </location>
</feature>
<dbReference type="InterPro" id="IPR000597">
    <property type="entry name" value="Ribosomal_uL3"/>
</dbReference>
<dbReference type="GO" id="GO:0005762">
    <property type="term" value="C:mitochondrial large ribosomal subunit"/>
    <property type="evidence" value="ECO:0007669"/>
    <property type="project" value="TreeGrafter"/>
</dbReference>
<keyword evidence="8" id="KW-1185">Reference proteome</keyword>
<dbReference type="Gene3D" id="2.40.30.10">
    <property type="entry name" value="Translation factors"/>
    <property type="match status" value="2"/>
</dbReference>
<dbReference type="AlphaFoldDB" id="A0A913X0S8"/>
<dbReference type="Pfam" id="PF00297">
    <property type="entry name" value="Ribosomal_L3"/>
    <property type="match status" value="1"/>
</dbReference>
<protein>
    <recommendedName>
        <fullName evidence="4">Large ribosomal subunit protein uL3m</fullName>
    </recommendedName>
    <alternativeName>
        <fullName evidence="5">39S ribosomal protein L3, mitochondrial</fullName>
    </alternativeName>
</protein>
<reference evidence="7" key="1">
    <citation type="submission" date="2022-11" db="UniProtKB">
        <authorList>
            <consortium name="EnsemblMetazoa"/>
        </authorList>
    </citation>
    <scope>IDENTIFICATION</scope>
</reference>
<dbReference type="GeneID" id="110236004"/>
<dbReference type="GO" id="GO:0003735">
    <property type="term" value="F:structural constituent of ribosome"/>
    <property type="evidence" value="ECO:0007669"/>
    <property type="project" value="InterPro"/>
</dbReference>
<evidence type="ECO:0000256" key="1">
    <source>
        <dbReference type="ARBA" id="ARBA00006540"/>
    </source>
</evidence>
<dbReference type="SUPFAM" id="SSF50447">
    <property type="entry name" value="Translation proteins"/>
    <property type="match status" value="1"/>
</dbReference>
<dbReference type="InterPro" id="IPR009000">
    <property type="entry name" value="Transl_B-barrel_sf"/>
</dbReference>
<dbReference type="Proteomes" id="UP000887567">
    <property type="component" value="Unplaced"/>
</dbReference>